<reference evidence="2 3" key="1">
    <citation type="submission" date="2020-08" db="EMBL/GenBank/DDBJ databases">
        <title>Genomic Encyclopedia of Type Strains, Phase IV (KMG-V): Genome sequencing to study the core and pangenomes of soil and plant-associated prokaryotes.</title>
        <authorList>
            <person name="Whitman W."/>
        </authorList>
    </citation>
    <scope>NUCLEOTIDE SEQUENCE [LARGE SCALE GENOMIC DNA]</scope>
    <source>
        <strain evidence="2 3">SEMIA 4060</strain>
    </source>
</reference>
<dbReference type="AlphaFoldDB" id="A0A7X0IUR7"/>
<dbReference type="GO" id="GO:0006355">
    <property type="term" value="P:regulation of DNA-templated transcription"/>
    <property type="evidence" value="ECO:0007669"/>
    <property type="project" value="InterPro"/>
</dbReference>
<dbReference type="InterPro" id="IPR010985">
    <property type="entry name" value="Ribbon_hlx_hlx"/>
</dbReference>
<keyword evidence="1" id="KW-1277">Toxin-antitoxin system</keyword>
<evidence type="ECO:0000256" key="1">
    <source>
        <dbReference type="ARBA" id="ARBA00022649"/>
    </source>
</evidence>
<evidence type="ECO:0000313" key="3">
    <source>
        <dbReference type="Proteomes" id="UP000565576"/>
    </source>
</evidence>
<dbReference type="EMBL" id="JACHBG010000011">
    <property type="protein sequence ID" value="MBB6487108.1"/>
    <property type="molecule type" value="Genomic_DNA"/>
</dbReference>
<name>A0A7X0IUR7_9HYPH</name>
<sequence length="103" mass="11357">MATMNASLAGAMKDWVEAQAKTGRYSNASDYGRDLIRRDQARSDKIAAMQRFVDVGLKSGVGSRSKNELFAATVARGETTRGNRQCILAFQSKRKRTSLRSPN</sequence>
<dbReference type="Gene3D" id="6.10.10.120">
    <property type="entry name" value="Antitoxin ParD1-like"/>
    <property type="match status" value="1"/>
</dbReference>
<gene>
    <name evidence="2" type="ORF">GGD46_004408</name>
</gene>
<evidence type="ECO:0000313" key="2">
    <source>
        <dbReference type="EMBL" id="MBB6487108.1"/>
    </source>
</evidence>
<accession>A0A7X0IUR7</accession>
<dbReference type="SUPFAM" id="SSF47598">
    <property type="entry name" value="Ribbon-helix-helix"/>
    <property type="match status" value="1"/>
</dbReference>
<protein>
    <submittedName>
        <fullName evidence="2">Antitoxin ParD1/3/4</fullName>
    </submittedName>
</protein>
<dbReference type="InterPro" id="IPR038296">
    <property type="entry name" value="ParD_sf"/>
</dbReference>
<comment type="caution">
    <text evidence="2">The sequence shown here is derived from an EMBL/GenBank/DDBJ whole genome shotgun (WGS) entry which is preliminary data.</text>
</comment>
<organism evidence="2 3">
    <name type="scientific">Rhizobium lusitanum</name>
    <dbReference type="NCBI Taxonomy" id="293958"/>
    <lineage>
        <taxon>Bacteria</taxon>
        <taxon>Pseudomonadati</taxon>
        <taxon>Pseudomonadota</taxon>
        <taxon>Alphaproteobacteria</taxon>
        <taxon>Hyphomicrobiales</taxon>
        <taxon>Rhizobiaceae</taxon>
        <taxon>Rhizobium/Agrobacterium group</taxon>
        <taxon>Rhizobium</taxon>
    </lineage>
</organism>
<dbReference type="Proteomes" id="UP000565576">
    <property type="component" value="Unassembled WGS sequence"/>
</dbReference>
<dbReference type="InterPro" id="IPR022789">
    <property type="entry name" value="ParD"/>
</dbReference>
<dbReference type="NCBIfam" id="TIGR02606">
    <property type="entry name" value="antidote_CC2985"/>
    <property type="match status" value="1"/>
</dbReference>
<proteinExistence type="predicted"/>